<evidence type="ECO:0000313" key="3">
    <source>
        <dbReference type="WBParaSite" id="Hba_09873"/>
    </source>
</evidence>
<feature type="region of interest" description="Disordered" evidence="1">
    <location>
        <begin position="1"/>
        <end position="23"/>
    </location>
</feature>
<dbReference type="Proteomes" id="UP000095283">
    <property type="component" value="Unplaced"/>
</dbReference>
<dbReference type="AlphaFoldDB" id="A0A1I7WXC1"/>
<dbReference type="WBParaSite" id="Hba_09873">
    <property type="protein sequence ID" value="Hba_09873"/>
    <property type="gene ID" value="Hba_09873"/>
</dbReference>
<name>A0A1I7WXC1_HETBA</name>
<organism evidence="2 3">
    <name type="scientific">Heterorhabditis bacteriophora</name>
    <name type="common">Entomopathogenic nematode worm</name>
    <dbReference type="NCBI Taxonomy" id="37862"/>
    <lineage>
        <taxon>Eukaryota</taxon>
        <taxon>Metazoa</taxon>
        <taxon>Ecdysozoa</taxon>
        <taxon>Nematoda</taxon>
        <taxon>Chromadorea</taxon>
        <taxon>Rhabditida</taxon>
        <taxon>Rhabditina</taxon>
        <taxon>Rhabditomorpha</taxon>
        <taxon>Strongyloidea</taxon>
        <taxon>Heterorhabditidae</taxon>
        <taxon>Heterorhabditis</taxon>
    </lineage>
</organism>
<reference evidence="3" key="1">
    <citation type="submission" date="2016-11" db="UniProtKB">
        <authorList>
            <consortium name="WormBaseParasite"/>
        </authorList>
    </citation>
    <scope>IDENTIFICATION</scope>
</reference>
<keyword evidence="2" id="KW-1185">Reference proteome</keyword>
<evidence type="ECO:0000313" key="2">
    <source>
        <dbReference type="Proteomes" id="UP000095283"/>
    </source>
</evidence>
<proteinExistence type="predicted"/>
<evidence type="ECO:0000256" key="1">
    <source>
        <dbReference type="SAM" id="MobiDB-lite"/>
    </source>
</evidence>
<protein>
    <submittedName>
        <fullName evidence="3">Uncharacterized protein</fullName>
    </submittedName>
</protein>
<feature type="compositionally biased region" description="Polar residues" evidence="1">
    <location>
        <begin position="1"/>
        <end position="17"/>
    </location>
</feature>
<accession>A0A1I7WXC1</accession>
<sequence length="78" mass="8880">MHHNAPSFSNNKSSQMKFDSDDEPDVFEIDKDIACITPSRFKPDLFDEINGNIVKYENESTNCDTNEPERTILIALGE</sequence>